<evidence type="ECO:0000313" key="6">
    <source>
        <dbReference type="Proteomes" id="UP001428817"/>
    </source>
</evidence>
<sequence length="341" mass="34927">MKQLEKWHWIDGTIAATLGTMDIGVDLAAVRNAAAVLTDHLQPTPAWAAPALDEVTGARVVLKHEEVQPTGAFKVRGGLNLLSGLGCDVVSASTGNHGQSLAFAARRFGARCRIVLPEPANPTKVRALRAWGAEVVLHGTCMEQAGAHARALAARDGARFVHPADEPALIAGVGTLYLELLTASPDLEYLLVPVGGGSGAAAACLVAAAVAPNCRVIGVQASSSPAAHDSWRSGSLVERPNRTTIEGLAIGAGYATTQAVLRGGLDDFVLVSDEQVRAAQLLLLTHAHTLAEGAGAASLAGLLALRSRLAGRRVGVVVTGGNASPAELGTVLDATHHAEVA</sequence>
<dbReference type="Pfam" id="PF00291">
    <property type="entry name" value="PALP"/>
    <property type="match status" value="1"/>
</dbReference>
<keyword evidence="3" id="KW-0456">Lyase</keyword>
<keyword evidence="2" id="KW-0663">Pyridoxal phosphate</keyword>
<dbReference type="SUPFAM" id="SSF53686">
    <property type="entry name" value="Tryptophan synthase beta subunit-like PLP-dependent enzymes"/>
    <property type="match status" value="1"/>
</dbReference>
<proteinExistence type="predicted"/>
<dbReference type="InterPro" id="IPR001926">
    <property type="entry name" value="TrpB-like_PALP"/>
</dbReference>
<dbReference type="Gene3D" id="3.40.50.1100">
    <property type="match status" value="2"/>
</dbReference>
<comment type="cofactor">
    <cofactor evidence="1">
        <name>pyridoxal 5'-phosphate</name>
        <dbReference type="ChEBI" id="CHEBI:597326"/>
    </cofactor>
</comment>
<organism evidence="5 6">
    <name type="scientific">Pseudonocardia eucalypti</name>
    <dbReference type="NCBI Taxonomy" id="648755"/>
    <lineage>
        <taxon>Bacteria</taxon>
        <taxon>Bacillati</taxon>
        <taxon>Actinomycetota</taxon>
        <taxon>Actinomycetes</taxon>
        <taxon>Pseudonocardiales</taxon>
        <taxon>Pseudonocardiaceae</taxon>
        <taxon>Pseudonocardia</taxon>
    </lineage>
</organism>
<comment type="caution">
    <text evidence="5">The sequence shown here is derived from an EMBL/GenBank/DDBJ whole genome shotgun (WGS) entry which is preliminary data.</text>
</comment>
<evidence type="ECO:0000256" key="1">
    <source>
        <dbReference type="ARBA" id="ARBA00001933"/>
    </source>
</evidence>
<evidence type="ECO:0000256" key="3">
    <source>
        <dbReference type="ARBA" id="ARBA00023239"/>
    </source>
</evidence>
<gene>
    <name evidence="5" type="ORF">GCM10023321_19520</name>
</gene>
<keyword evidence="6" id="KW-1185">Reference proteome</keyword>
<evidence type="ECO:0000259" key="4">
    <source>
        <dbReference type="Pfam" id="PF00291"/>
    </source>
</evidence>
<reference evidence="6" key="1">
    <citation type="journal article" date="2019" name="Int. J. Syst. Evol. Microbiol.">
        <title>The Global Catalogue of Microorganisms (GCM) 10K type strain sequencing project: providing services to taxonomists for standard genome sequencing and annotation.</title>
        <authorList>
            <consortium name="The Broad Institute Genomics Platform"/>
            <consortium name="The Broad Institute Genome Sequencing Center for Infectious Disease"/>
            <person name="Wu L."/>
            <person name="Ma J."/>
        </authorList>
    </citation>
    <scope>NUCLEOTIDE SEQUENCE [LARGE SCALE GENOMIC DNA]</scope>
    <source>
        <strain evidence="6">JCM 18303</strain>
    </source>
</reference>
<evidence type="ECO:0000313" key="5">
    <source>
        <dbReference type="EMBL" id="GAA5151819.1"/>
    </source>
</evidence>
<evidence type="ECO:0000256" key="2">
    <source>
        <dbReference type="ARBA" id="ARBA00022898"/>
    </source>
</evidence>
<name>A0ABP9PUI0_9PSEU</name>
<accession>A0ABP9PUI0</accession>
<dbReference type="InterPro" id="IPR050147">
    <property type="entry name" value="Ser/Thr_Dehydratase"/>
</dbReference>
<dbReference type="PANTHER" id="PTHR48078">
    <property type="entry name" value="THREONINE DEHYDRATASE, MITOCHONDRIAL-RELATED"/>
    <property type="match status" value="1"/>
</dbReference>
<dbReference type="InterPro" id="IPR036052">
    <property type="entry name" value="TrpB-like_PALP_sf"/>
</dbReference>
<feature type="domain" description="Tryptophan synthase beta chain-like PALP" evidence="4">
    <location>
        <begin position="38"/>
        <end position="320"/>
    </location>
</feature>
<dbReference type="PANTHER" id="PTHR48078:SF7">
    <property type="entry name" value="BLL6502 PROTEIN"/>
    <property type="match status" value="1"/>
</dbReference>
<dbReference type="Proteomes" id="UP001428817">
    <property type="component" value="Unassembled WGS sequence"/>
</dbReference>
<dbReference type="EMBL" id="BAABJP010000007">
    <property type="protein sequence ID" value="GAA5151819.1"/>
    <property type="molecule type" value="Genomic_DNA"/>
</dbReference>
<protein>
    <recommendedName>
        <fullName evidence="4">Tryptophan synthase beta chain-like PALP domain-containing protein</fullName>
    </recommendedName>
</protein>